<dbReference type="InterPro" id="IPR011010">
    <property type="entry name" value="DNA_brk_join_enz"/>
</dbReference>
<evidence type="ECO:0000256" key="1">
    <source>
        <dbReference type="ARBA" id="ARBA00022829"/>
    </source>
</evidence>
<dbReference type="EMBL" id="SDKK01000010">
    <property type="protein sequence ID" value="TYC56648.1"/>
    <property type="molecule type" value="Genomic_DNA"/>
</dbReference>
<feature type="domain" description="Tyr recombinase" evidence="4">
    <location>
        <begin position="347"/>
        <end position="532"/>
    </location>
</feature>
<dbReference type="InterPro" id="IPR013762">
    <property type="entry name" value="Integrase-like_cat_sf"/>
</dbReference>
<accession>A0A6C2CRI9</accession>
<sequence length="557" mass="62419">MSATMTWAARVEAYLAYRRSFGFDLSVEGGQLGSFARFADQRRAERLTLELATDWARASRHPRPISWARRIEVLRGFAAFCLRTDPGTVVPPPKLFGPAHRRLVPHIYTAEELQSLLEATDRLGPPGRLRPATCRTLFGLLAATGLRISEALKLTRADVDLEAGVLDIRDAKCHQRRFVPLHASVTVHLQAYAQLRDQLVPGSGCDRFFLRDDGRAIDQRSMLYALHRVCRQLGWQVRGDHAHHRLHDLRHTFIVRSALRLYEQGGDVERGLPDLSIYVGHARVVDAELILGFLAHLEAERHNAVRSRNARLAAVRAFARYVAVQCPPALLLAQRILAIPMKRFDRPLLGFLSRGEVQALLTAPDPATWCGRRDRVLLQLLYNTGARVSELIGIRVCDLELDVTPSVRLHGKGRKQRTVPLWKETVVEIRHWLQSAGLQKDQALLPNRWGKPMTRSNVAERLARAVSAATPRCPSLQGRGISPHTLRHTTAMHLLQAGVDLTVIALWLGHESPVTTHGYVEADLAMKERALAAIAPPETRGTRYRPTDALLKFLQAL</sequence>
<dbReference type="PROSITE" id="PS51898">
    <property type="entry name" value="TYR_RECOMBINASE"/>
    <property type="match status" value="2"/>
</dbReference>
<dbReference type="CDD" id="cd01182">
    <property type="entry name" value="INT_RitC_C_like"/>
    <property type="match status" value="1"/>
</dbReference>
<evidence type="ECO:0000313" key="6">
    <source>
        <dbReference type="Proteomes" id="UP000389128"/>
    </source>
</evidence>
<evidence type="ECO:0000313" key="5">
    <source>
        <dbReference type="EMBL" id="TYC56648.1"/>
    </source>
</evidence>
<keyword evidence="3" id="KW-0233">DNA recombination</keyword>
<keyword evidence="6" id="KW-1185">Reference proteome</keyword>
<keyword evidence="2" id="KW-0229">DNA integration</keyword>
<dbReference type="GO" id="GO:0006310">
    <property type="term" value="P:DNA recombination"/>
    <property type="evidence" value="ECO:0007669"/>
    <property type="project" value="UniProtKB-KW"/>
</dbReference>
<dbReference type="RefSeq" id="WP_148579386.1">
    <property type="nucleotide sequence ID" value="NZ_SDKK01000010.1"/>
</dbReference>
<dbReference type="Gene3D" id="1.10.443.10">
    <property type="entry name" value="Intergrase catalytic core"/>
    <property type="match status" value="2"/>
</dbReference>
<name>A0A6C2CRI9_9RHOO</name>
<keyword evidence="1" id="KW-0159">Chromosome partition</keyword>
<reference evidence="5 6" key="1">
    <citation type="submission" date="2019-01" db="EMBL/GenBank/DDBJ databases">
        <title>Zoogloea oleivorans genome sequencing and assembly.</title>
        <authorList>
            <person name="Tancsics A."/>
            <person name="Farkas M."/>
            <person name="Kriszt B."/>
            <person name="Maroti G."/>
            <person name="Horvath B."/>
        </authorList>
    </citation>
    <scope>NUCLEOTIDE SEQUENCE [LARGE SCALE GENOMIC DNA]</scope>
    <source>
        <strain evidence="5 6">Buc</strain>
    </source>
</reference>
<comment type="caution">
    <text evidence="5">The sequence shown here is derived from an EMBL/GenBank/DDBJ whole genome shotgun (WGS) entry which is preliminary data.</text>
</comment>
<feature type="domain" description="Tyr recombinase" evidence="4">
    <location>
        <begin position="103"/>
        <end position="307"/>
    </location>
</feature>
<evidence type="ECO:0000256" key="2">
    <source>
        <dbReference type="ARBA" id="ARBA00022908"/>
    </source>
</evidence>
<dbReference type="GO" id="GO:0015074">
    <property type="term" value="P:DNA integration"/>
    <property type="evidence" value="ECO:0007669"/>
    <property type="project" value="UniProtKB-KW"/>
</dbReference>
<dbReference type="InterPro" id="IPR002104">
    <property type="entry name" value="Integrase_catalytic"/>
</dbReference>
<dbReference type="PANTHER" id="PTHR30349:SF81">
    <property type="entry name" value="TYROSINE RECOMBINASE XERC"/>
    <property type="match status" value="1"/>
</dbReference>
<dbReference type="PANTHER" id="PTHR30349">
    <property type="entry name" value="PHAGE INTEGRASE-RELATED"/>
    <property type="match status" value="1"/>
</dbReference>
<gene>
    <name evidence="5" type="ORF">ETQ85_12450</name>
</gene>
<dbReference type="SUPFAM" id="SSF56349">
    <property type="entry name" value="DNA breaking-rejoining enzymes"/>
    <property type="match status" value="2"/>
</dbReference>
<proteinExistence type="predicted"/>
<protein>
    <recommendedName>
        <fullName evidence="4">Tyr recombinase domain-containing protein</fullName>
    </recommendedName>
</protein>
<dbReference type="Proteomes" id="UP000389128">
    <property type="component" value="Unassembled WGS sequence"/>
</dbReference>
<dbReference type="AlphaFoldDB" id="A0A6C2CRI9"/>
<organism evidence="5 6">
    <name type="scientific">Zoogloea oleivorans</name>
    <dbReference type="NCBI Taxonomy" id="1552750"/>
    <lineage>
        <taxon>Bacteria</taxon>
        <taxon>Pseudomonadati</taxon>
        <taxon>Pseudomonadota</taxon>
        <taxon>Betaproteobacteria</taxon>
        <taxon>Rhodocyclales</taxon>
        <taxon>Zoogloeaceae</taxon>
        <taxon>Zoogloea</taxon>
    </lineage>
</organism>
<evidence type="ECO:0000259" key="4">
    <source>
        <dbReference type="PROSITE" id="PS51898"/>
    </source>
</evidence>
<dbReference type="OrthoDB" id="5415821at2"/>
<dbReference type="GO" id="GO:0003677">
    <property type="term" value="F:DNA binding"/>
    <property type="evidence" value="ECO:0007669"/>
    <property type="project" value="UniProtKB-KW"/>
</dbReference>
<evidence type="ECO:0000256" key="3">
    <source>
        <dbReference type="ARBA" id="ARBA00023172"/>
    </source>
</evidence>
<dbReference type="Pfam" id="PF00589">
    <property type="entry name" value="Phage_integrase"/>
    <property type="match status" value="2"/>
</dbReference>
<dbReference type="InterPro" id="IPR050090">
    <property type="entry name" value="Tyrosine_recombinase_XerCD"/>
</dbReference>